<keyword evidence="1" id="KW-0472">Membrane</keyword>
<accession>A0A5S9IQD0</accession>
<dbReference type="AlphaFoldDB" id="A0A5S9IQD0"/>
<evidence type="ECO:0000313" key="3">
    <source>
        <dbReference type="Proteomes" id="UP000326354"/>
    </source>
</evidence>
<sequence>MSIKYIIAIIILFVAYYKNWRHVFAFGVSLGLLMSLPVIKEFIIPTRGVLGAVYAAMLMANFAHIILVASMHYENHRLSGLFAKLTWGAIKGAVVVTIFFTLVTFVLSGLVYIFWPHSWRKIAENCTLVLLMGVNLCTISFSFSVFLSVVYVAVEMTFDSKSGNRYKPHSAMTNENVYSKKTTRNEKRYDYHNYEIPNAQKRSFSGLYQKKTEKSDALADHRVYEGLTKEKFIPDSFNTIPFAAFKKIAYFVFGVVALFSILFRGGKLDLFDSSKKRGNTQYVESLQEDYERLVVKESSDLQRNLRNACKVLWSENASSRALQNALSALQENRCRAGVSAALASYYLQRRHEQKYLILSTISILLGENVTRKHSSGVELLTKEWLQNKKAVKYENMTFDRICLTTHVFAEVNNIRASFYDHKAYSCLFLLPVTQQPIAQQPVAQQPIVVNKRSGKRRASRPRRPYRRQTHKKIDRAILPFLWKTLNSPRLFPVALLCLIEYSKKPQVDLLAIAHNENSTEMQRVVASILHWKHSQKIDSQMLIDILNNTNNSHLQHVILMCLGASSDSLSIDVVSKYITHTNDSVRRGAAYASLQHKSPENLHLYLQTTAYQKQDFIYAEALHKIDRKRAEKLLINKLKEAIADQKQSEMRYLYIALQKWVGKKKLNSIERRRARRLSVEKSARELIRAWEKENAE</sequence>
<feature type="transmembrane region" description="Helical" evidence="1">
    <location>
        <begin position="93"/>
        <end position="115"/>
    </location>
</feature>
<gene>
    <name evidence="2" type="ORF">UABAM_04350</name>
</gene>
<proteinExistence type="predicted"/>
<feature type="transmembrane region" description="Helical" evidence="1">
    <location>
        <begin position="20"/>
        <end position="39"/>
    </location>
</feature>
<name>A0A5S9IQD0_UABAM</name>
<keyword evidence="3" id="KW-1185">Reference proteome</keyword>
<protein>
    <submittedName>
        <fullName evidence="2">Uncharacterized protein</fullName>
    </submittedName>
</protein>
<keyword evidence="1" id="KW-1133">Transmembrane helix</keyword>
<feature type="transmembrane region" description="Helical" evidence="1">
    <location>
        <begin position="248"/>
        <end position="266"/>
    </location>
</feature>
<dbReference type="KEGG" id="uam:UABAM_04350"/>
<evidence type="ECO:0000313" key="2">
    <source>
        <dbReference type="EMBL" id="BBM85964.1"/>
    </source>
</evidence>
<dbReference type="Proteomes" id="UP000326354">
    <property type="component" value="Chromosome"/>
</dbReference>
<feature type="transmembrane region" description="Helical" evidence="1">
    <location>
        <begin position="51"/>
        <end position="73"/>
    </location>
</feature>
<organism evidence="2 3">
    <name type="scientific">Uabimicrobium amorphum</name>
    <dbReference type="NCBI Taxonomy" id="2596890"/>
    <lineage>
        <taxon>Bacteria</taxon>
        <taxon>Pseudomonadati</taxon>
        <taxon>Planctomycetota</taxon>
        <taxon>Candidatus Uabimicrobiia</taxon>
        <taxon>Candidatus Uabimicrobiales</taxon>
        <taxon>Candidatus Uabimicrobiaceae</taxon>
        <taxon>Candidatus Uabimicrobium</taxon>
    </lineage>
</organism>
<dbReference type="EMBL" id="AP019860">
    <property type="protein sequence ID" value="BBM85964.1"/>
    <property type="molecule type" value="Genomic_DNA"/>
</dbReference>
<feature type="transmembrane region" description="Helical" evidence="1">
    <location>
        <begin position="127"/>
        <end position="154"/>
    </location>
</feature>
<evidence type="ECO:0000256" key="1">
    <source>
        <dbReference type="SAM" id="Phobius"/>
    </source>
</evidence>
<reference evidence="2 3" key="1">
    <citation type="submission" date="2019-08" db="EMBL/GenBank/DDBJ databases">
        <title>Complete genome sequence of Candidatus Uab amorphum.</title>
        <authorList>
            <person name="Shiratori T."/>
            <person name="Suzuki S."/>
            <person name="Kakizawa Y."/>
            <person name="Ishida K."/>
        </authorList>
    </citation>
    <scope>NUCLEOTIDE SEQUENCE [LARGE SCALE GENOMIC DNA]</scope>
    <source>
        <strain evidence="2 3">SRT547</strain>
    </source>
</reference>
<dbReference type="RefSeq" id="WP_151970045.1">
    <property type="nucleotide sequence ID" value="NZ_AP019860.1"/>
</dbReference>
<keyword evidence="1" id="KW-0812">Transmembrane</keyword>